<dbReference type="SUPFAM" id="SSF47413">
    <property type="entry name" value="lambda repressor-like DNA-binding domains"/>
    <property type="match status" value="1"/>
</dbReference>
<dbReference type="InterPro" id="IPR046335">
    <property type="entry name" value="LacI/GalR-like_sensor"/>
</dbReference>
<dbReference type="Gene3D" id="1.10.260.40">
    <property type="entry name" value="lambda repressor-like DNA-binding domains"/>
    <property type="match status" value="1"/>
</dbReference>
<evidence type="ECO:0000256" key="5">
    <source>
        <dbReference type="ARBA" id="ARBA00044140"/>
    </source>
</evidence>
<dbReference type="Pfam" id="PF13377">
    <property type="entry name" value="Peripla_BP_3"/>
    <property type="match status" value="1"/>
</dbReference>
<dbReference type="RefSeq" id="WP_207541680.1">
    <property type="nucleotide sequence ID" value="NZ_JAFNAA010000003.1"/>
</dbReference>
<name>A0A8I1W7D2_PLESH</name>
<dbReference type="GO" id="GO:0003700">
    <property type="term" value="F:DNA-binding transcription factor activity"/>
    <property type="evidence" value="ECO:0007669"/>
    <property type="project" value="TreeGrafter"/>
</dbReference>
<evidence type="ECO:0000256" key="2">
    <source>
        <dbReference type="ARBA" id="ARBA00023015"/>
    </source>
</evidence>
<dbReference type="Pfam" id="PF00356">
    <property type="entry name" value="LacI"/>
    <property type="match status" value="1"/>
</dbReference>
<dbReference type="InterPro" id="IPR000843">
    <property type="entry name" value="HTH_LacI"/>
</dbReference>
<evidence type="ECO:0000313" key="8">
    <source>
        <dbReference type="Proteomes" id="UP000664658"/>
    </source>
</evidence>
<reference evidence="7" key="1">
    <citation type="submission" date="2021-03" db="EMBL/GenBank/DDBJ databases">
        <title>Plesiomonas shigelloides zfcc0051, isolated from zebrafish feces.</title>
        <authorList>
            <person name="Vanderhoek Z."/>
            <person name="Gaulke C."/>
        </authorList>
    </citation>
    <scope>NUCLEOTIDE SEQUENCE</scope>
    <source>
        <strain evidence="7">Zfcc0051</strain>
    </source>
</reference>
<feature type="domain" description="HTH lacI-type" evidence="6">
    <location>
        <begin position="2"/>
        <end position="56"/>
    </location>
</feature>
<protein>
    <recommendedName>
        <fullName evidence="5">Ribose operon repressor</fullName>
    </recommendedName>
</protein>
<dbReference type="FunFam" id="1.10.260.40:FF:000002">
    <property type="entry name" value="HTH-type transcriptional repressor PurR"/>
    <property type="match status" value="1"/>
</dbReference>
<dbReference type="Gene3D" id="3.40.50.2300">
    <property type="match status" value="2"/>
</dbReference>
<dbReference type="InterPro" id="IPR057343">
    <property type="entry name" value="PurR_sensor_dom"/>
</dbReference>
<keyword evidence="3" id="KW-0238">DNA-binding</keyword>
<organism evidence="7 8">
    <name type="scientific">Plesiomonas shigelloides</name>
    <name type="common">Aeromonas shigelloides</name>
    <dbReference type="NCBI Taxonomy" id="703"/>
    <lineage>
        <taxon>Bacteria</taxon>
        <taxon>Pseudomonadati</taxon>
        <taxon>Pseudomonadota</taxon>
        <taxon>Gammaproteobacteria</taxon>
        <taxon>Enterobacterales</taxon>
        <taxon>Enterobacteriaceae</taxon>
        <taxon>Plesiomonas</taxon>
    </lineage>
</organism>
<gene>
    <name evidence="7" type="ORF">J2R62_04140</name>
</gene>
<dbReference type="CDD" id="cd06275">
    <property type="entry name" value="PBP1_PurR"/>
    <property type="match status" value="1"/>
</dbReference>
<dbReference type="Proteomes" id="UP000664658">
    <property type="component" value="Unassembled WGS sequence"/>
</dbReference>
<evidence type="ECO:0000259" key="6">
    <source>
        <dbReference type="PROSITE" id="PS50932"/>
    </source>
</evidence>
<dbReference type="CDD" id="cd01392">
    <property type="entry name" value="HTH_LacI"/>
    <property type="match status" value="1"/>
</dbReference>
<dbReference type="EMBL" id="JAFNAA010000003">
    <property type="protein sequence ID" value="MBO1107420.1"/>
    <property type="molecule type" value="Genomic_DNA"/>
</dbReference>
<dbReference type="PROSITE" id="PS50932">
    <property type="entry name" value="HTH_LACI_2"/>
    <property type="match status" value="1"/>
</dbReference>
<dbReference type="SMART" id="SM00354">
    <property type="entry name" value="HTH_LACI"/>
    <property type="match status" value="1"/>
</dbReference>
<dbReference type="InterPro" id="IPR028082">
    <property type="entry name" value="Peripla_BP_I"/>
</dbReference>
<evidence type="ECO:0000256" key="1">
    <source>
        <dbReference type="ARBA" id="ARBA00022491"/>
    </source>
</evidence>
<keyword evidence="1" id="KW-0678">Repressor</keyword>
<dbReference type="PRINTS" id="PR00036">
    <property type="entry name" value="HTHLACI"/>
</dbReference>
<evidence type="ECO:0000256" key="3">
    <source>
        <dbReference type="ARBA" id="ARBA00023125"/>
    </source>
</evidence>
<dbReference type="SUPFAM" id="SSF53822">
    <property type="entry name" value="Periplasmic binding protein-like I"/>
    <property type="match status" value="1"/>
</dbReference>
<evidence type="ECO:0000313" key="7">
    <source>
        <dbReference type="EMBL" id="MBO1107420.1"/>
    </source>
</evidence>
<dbReference type="GO" id="GO:0000976">
    <property type="term" value="F:transcription cis-regulatory region binding"/>
    <property type="evidence" value="ECO:0007669"/>
    <property type="project" value="TreeGrafter"/>
</dbReference>
<dbReference type="InterPro" id="IPR010982">
    <property type="entry name" value="Lambda_DNA-bd_dom_sf"/>
</dbReference>
<proteinExistence type="predicted"/>
<accession>A0A8I1W7D2</accession>
<comment type="caution">
    <text evidence="7">The sequence shown here is derived from an EMBL/GenBank/DDBJ whole genome shotgun (WGS) entry which is preliminary data.</text>
</comment>
<keyword evidence="2" id="KW-0805">Transcription regulation</keyword>
<dbReference type="PANTHER" id="PTHR30146:SF145">
    <property type="entry name" value="RIBOSE OPERON REPRESSOR"/>
    <property type="match status" value="1"/>
</dbReference>
<sequence>MATMKDVARLAGVSTSTVSHVINNSRFVSDEIRARIMAAVETLNYSPSALARSLKVNQTRTIGMLVTTSNNPFFAEVVRGVEQTCYERGYNLVLCNTAGDPKRMSHSLDMLLQKRVDGLLMMCSESRVDVSDVFRRHPAIPMVVMDWGPLGIAADLIQDNSEYGGYLATRYLLAQGHRRIGIITGPLDKQPSQGRLQGYRCALQEAGVTESAQYLAEGDFDFDGGIKGMRQLLACEPRPTAVFAGNDVMAVGAYQVLHQAGLRIPQDMSVLGYDDIELARYLAPALSTIHQPKEDLGQLAVDTLLARIDDRSKPADILLLEPSLVIRESVSALSE</sequence>
<dbReference type="AlphaFoldDB" id="A0A8I1W7D2"/>
<dbReference type="PROSITE" id="PS00356">
    <property type="entry name" value="HTH_LACI_1"/>
    <property type="match status" value="1"/>
</dbReference>
<dbReference type="PANTHER" id="PTHR30146">
    <property type="entry name" value="LACI-RELATED TRANSCRIPTIONAL REPRESSOR"/>
    <property type="match status" value="1"/>
</dbReference>
<keyword evidence="4" id="KW-0804">Transcription</keyword>
<evidence type="ECO:0000256" key="4">
    <source>
        <dbReference type="ARBA" id="ARBA00023163"/>
    </source>
</evidence>